<keyword evidence="9" id="KW-0732">Signal</keyword>
<keyword evidence="12" id="KW-1185">Reference proteome</keyword>
<evidence type="ECO:0000256" key="2">
    <source>
        <dbReference type="ARBA" id="ARBA00004613"/>
    </source>
</evidence>
<dbReference type="GO" id="GO:0000272">
    <property type="term" value="P:polysaccharide catabolic process"/>
    <property type="evidence" value="ECO:0007669"/>
    <property type="project" value="UniProtKB-KW"/>
</dbReference>
<evidence type="ECO:0000256" key="4">
    <source>
        <dbReference type="ARBA" id="ARBA00012437"/>
    </source>
</evidence>
<evidence type="ECO:0000256" key="8">
    <source>
        <dbReference type="ARBA" id="ARBA00023326"/>
    </source>
</evidence>
<dbReference type="SUPFAM" id="SSF49452">
    <property type="entry name" value="Starch-binding domain-like"/>
    <property type="match status" value="1"/>
</dbReference>
<dbReference type="PANTHER" id="PTHR32018">
    <property type="entry name" value="RHAMNOGALACTURONATE LYASE FAMILY PROTEIN"/>
    <property type="match status" value="1"/>
</dbReference>
<comment type="catalytic activity">
    <reaction evidence="1">
        <text>Endotype eliminative cleavage of L-alpha-rhamnopyranosyl-(1-&gt;4)-alpha-D-galactopyranosyluronic acid bonds of rhamnogalacturonan I domains in ramified hairy regions of pectin leaving L-rhamnopyranose at the reducing end and 4-deoxy-4,5-unsaturated D-galactopyranosyluronic acid at the non-reducing end.</text>
        <dbReference type="EC" id="4.2.2.23"/>
    </reaction>
</comment>
<feature type="domain" description="Rhamnogalacturonan lyase" evidence="10">
    <location>
        <begin position="410"/>
        <end position="575"/>
    </location>
</feature>
<sequence>MKFTLGVGACLVALAAASPTARGSKKSPLSLVIHNDGTNGTFSSTIASDKISMHVGQQYGTKLMYKGEDLVKNATGAYASYAGRYFDLNYTSAAIYSETQDMLDIGFTAKEGVVHFVLKTGLDGFYSYFVNKALGVQGEFRTLYRLDPGLFPNGRTYLKDEPLPLFSDILSGTNVQDETWQRPDGTYITKYDWSLFMRESDFYGVYGDKFGCWLINPGKDYYNGDQLKQELSLHRESQTNDTVLLNMLHGTHFQAAFSNVIPDGKVFGPWLVYLNDGSVKDAVKRNKAEEKAWPYEWFTDSLYQSRGSISGKLMLDTGKPAAGAAIFLGEPGRTIAQGTTFQYTTYADSKGNFKIEDVRTEQPWTIQAWSNGGEIGGVTTIFQAGNYTLTEGKNLDVGKLTWKTQGRTDIWQIGDYDRKSLGFAYGGAPYTHGLVDNCPANLTYTIGTNSAKDWCFGKSSKGTWSVVFDIESLPSGNSSAVLSLSIAGFSGSGTAIGGSGSALEIVLNGNALSNHATPIASDPSLYRSGTTAGEWHYYEFVVPRSWLVAGTNKLDLTTNKTATRWRGIMWDMVKMEWS</sequence>
<dbReference type="InterPro" id="IPR014718">
    <property type="entry name" value="GH-type_carb-bd"/>
</dbReference>
<accession>A0A3N4KMK2</accession>
<dbReference type="Pfam" id="PF14683">
    <property type="entry name" value="CBM-like"/>
    <property type="match status" value="1"/>
</dbReference>
<dbReference type="AlphaFoldDB" id="A0A3N4KMK2"/>
<evidence type="ECO:0000313" key="12">
    <source>
        <dbReference type="Proteomes" id="UP000277580"/>
    </source>
</evidence>
<evidence type="ECO:0000259" key="10">
    <source>
        <dbReference type="Pfam" id="PF14683"/>
    </source>
</evidence>
<keyword evidence="7" id="KW-0119">Carbohydrate metabolism</keyword>
<comment type="similarity">
    <text evidence="3">Belongs to the polysaccharide lyase 4 family.</text>
</comment>
<dbReference type="InterPro" id="IPR051850">
    <property type="entry name" value="Polysacch_Lyase_4"/>
</dbReference>
<keyword evidence="5" id="KW-0964">Secreted</keyword>
<dbReference type="InterPro" id="IPR013784">
    <property type="entry name" value="Carb-bd-like_fold"/>
</dbReference>
<dbReference type="GO" id="GO:0005576">
    <property type="term" value="C:extracellular region"/>
    <property type="evidence" value="ECO:0007669"/>
    <property type="project" value="UniProtKB-SubCell"/>
</dbReference>
<evidence type="ECO:0000256" key="3">
    <source>
        <dbReference type="ARBA" id="ARBA00010418"/>
    </source>
</evidence>
<dbReference type="STRING" id="1392247.A0A3N4KMK2"/>
<protein>
    <recommendedName>
        <fullName evidence="4">rhamnogalacturonan endolyase</fullName>
        <ecNumber evidence="4">4.2.2.23</ecNumber>
    </recommendedName>
</protein>
<dbReference type="InParanoid" id="A0A3N4KMK2"/>
<dbReference type="EC" id="4.2.2.23" evidence="4"/>
<dbReference type="EMBL" id="ML119133">
    <property type="protein sequence ID" value="RPB11813.1"/>
    <property type="molecule type" value="Genomic_DNA"/>
</dbReference>
<dbReference type="SUPFAM" id="SSF74650">
    <property type="entry name" value="Galactose mutarotase-like"/>
    <property type="match status" value="1"/>
</dbReference>
<dbReference type="OrthoDB" id="1179585at2759"/>
<dbReference type="InterPro" id="IPR008979">
    <property type="entry name" value="Galactose-bd-like_sf"/>
</dbReference>
<evidence type="ECO:0000256" key="9">
    <source>
        <dbReference type="SAM" id="SignalP"/>
    </source>
</evidence>
<proteinExistence type="inferred from homology"/>
<evidence type="ECO:0000256" key="6">
    <source>
        <dbReference type="ARBA" id="ARBA00023239"/>
    </source>
</evidence>
<dbReference type="Gene3D" id="2.70.98.10">
    <property type="match status" value="1"/>
</dbReference>
<feature type="signal peptide" evidence="9">
    <location>
        <begin position="1"/>
        <end position="17"/>
    </location>
</feature>
<evidence type="ECO:0000256" key="1">
    <source>
        <dbReference type="ARBA" id="ARBA00001324"/>
    </source>
</evidence>
<evidence type="ECO:0000256" key="7">
    <source>
        <dbReference type="ARBA" id="ARBA00023277"/>
    </source>
</evidence>
<name>A0A3N4KMK2_9PEZI</name>
<dbReference type="PANTHER" id="PTHR32018:SF1">
    <property type="entry name" value="RHAMNOGALACTURONAN ENDOLYASE"/>
    <property type="match status" value="1"/>
</dbReference>
<evidence type="ECO:0000313" key="11">
    <source>
        <dbReference type="EMBL" id="RPB11813.1"/>
    </source>
</evidence>
<keyword evidence="8" id="KW-0624">Polysaccharide degradation</keyword>
<dbReference type="CDD" id="cd10320">
    <property type="entry name" value="RGL4_N"/>
    <property type="match status" value="1"/>
</dbReference>
<keyword evidence="6" id="KW-0456">Lyase</keyword>
<dbReference type="GO" id="GO:0030246">
    <property type="term" value="F:carbohydrate binding"/>
    <property type="evidence" value="ECO:0007669"/>
    <property type="project" value="InterPro"/>
</dbReference>
<dbReference type="CDD" id="cd10317">
    <property type="entry name" value="RGL4_C"/>
    <property type="match status" value="1"/>
</dbReference>
<dbReference type="InterPro" id="IPR029411">
    <property type="entry name" value="RG-lyase_III"/>
</dbReference>
<feature type="chain" id="PRO_5018291775" description="rhamnogalacturonan endolyase" evidence="9">
    <location>
        <begin position="18"/>
        <end position="578"/>
    </location>
</feature>
<gene>
    <name evidence="11" type="ORF">P167DRAFT_575004</name>
</gene>
<dbReference type="Proteomes" id="UP000277580">
    <property type="component" value="Unassembled WGS sequence"/>
</dbReference>
<organism evidence="11 12">
    <name type="scientific">Morchella conica CCBAS932</name>
    <dbReference type="NCBI Taxonomy" id="1392247"/>
    <lineage>
        <taxon>Eukaryota</taxon>
        <taxon>Fungi</taxon>
        <taxon>Dikarya</taxon>
        <taxon>Ascomycota</taxon>
        <taxon>Pezizomycotina</taxon>
        <taxon>Pezizomycetes</taxon>
        <taxon>Pezizales</taxon>
        <taxon>Morchellaceae</taxon>
        <taxon>Morchella</taxon>
    </lineage>
</organism>
<evidence type="ECO:0000256" key="5">
    <source>
        <dbReference type="ARBA" id="ARBA00022525"/>
    </source>
</evidence>
<comment type="subcellular location">
    <subcellularLocation>
        <location evidence="2">Secreted</location>
    </subcellularLocation>
</comment>
<dbReference type="InterPro" id="IPR011013">
    <property type="entry name" value="Gal_mutarotase_sf_dom"/>
</dbReference>
<dbReference type="Gene3D" id="2.60.120.260">
    <property type="entry name" value="Galactose-binding domain-like"/>
    <property type="match status" value="1"/>
</dbReference>
<reference evidence="11 12" key="1">
    <citation type="journal article" date="2018" name="Nat. Ecol. Evol.">
        <title>Pezizomycetes genomes reveal the molecular basis of ectomycorrhizal truffle lifestyle.</title>
        <authorList>
            <person name="Murat C."/>
            <person name="Payen T."/>
            <person name="Noel B."/>
            <person name="Kuo A."/>
            <person name="Morin E."/>
            <person name="Chen J."/>
            <person name="Kohler A."/>
            <person name="Krizsan K."/>
            <person name="Balestrini R."/>
            <person name="Da Silva C."/>
            <person name="Montanini B."/>
            <person name="Hainaut M."/>
            <person name="Levati E."/>
            <person name="Barry K.W."/>
            <person name="Belfiori B."/>
            <person name="Cichocki N."/>
            <person name="Clum A."/>
            <person name="Dockter R.B."/>
            <person name="Fauchery L."/>
            <person name="Guy J."/>
            <person name="Iotti M."/>
            <person name="Le Tacon F."/>
            <person name="Lindquist E.A."/>
            <person name="Lipzen A."/>
            <person name="Malagnac F."/>
            <person name="Mello A."/>
            <person name="Molinier V."/>
            <person name="Miyauchi S."/>
            <person name="Poulain J."/>
            <person name="Riccioni C."/>
            <person name="Rubini A."/>
            <person name="Sitrit Y."/>
            <person name="Splivallo R."/>
            <person name="Traeger S."/>
            <person name="Wang M."/>
            <person name="Zifcakova L."/>
            <person name="Wipf D."/>
            <person name="Zambonelli A."/>
            <person name="Paolocci F."/>
            <person name="Nowrousian M."/>
            <person name="Ottonello S."/>
            <person name="Baldrian P."/>
            <person name="Spatafora J.W."/>
            <person name="Henrissat B."/>
            <person name="Nagy L.G."/>
            <person name="Aury J.M."/>
            <person name="Wincker P."/>
            <person name="Grigoriev I.V."/>
            <person name="Bonfante P."/>
            <person name="Martin F.M."/>
        </authorList>
    </citation>
    <scope>NUCLEOTIDE SEQUENCE [LARGE SCALE GENOMIC DNA]</scope>
    <source>
        <strain evidence="11 12">CCBAS932</strain>
    </source>
</reference>
<dbReference type="GO" id="GO:0102210">
    <property type="term" value="F:rhamnogalacturonan endolyase activity"/>
    <property type="evidence" value="ECO:0007669"/>
    <property type="project" value="UniProtKB-EC"/>
</dbReference>
<dbReference type="SUPFAM" id="SSF49785">
    <property type="entry name" value="Galactose-binding domain-like"/>
    <property type="match status" value="1"/>
</dbReference>